<feature type="transmembrane region" description="Helical" evidence="1">
    <location>
        <begin position="251"/>
        <end position="269"/>
    </location>
</feature>
<feature type="transmembrane region" description="Helical" evidence="1">
    <location>
        <begin position="211"/>
        <end position="231"/>
    </location>
</feature>
<keyword evidence="1" id="KW-0472">Membrane</keyword>
<dbReference type="InParanoid" id="A0A7X0MYE9"/>
<gene>
    <name evidence="2" type="ORF">HNR48_002227</name>
</gene>
<proteinExistence type="predicted"/>
<feature type="transmembrane region" description="Helical" evidence="1">
    <location>
        <begin position="82"/>
        <end position="102"/>
    </location>
</feature>
<feature type="transmembrane region" description="Helical" evidence="1">
    <location>
        <begin position="123"/>
        <end position="141"/>
    </location>
</feature>
<organism evidence="2 3">
    <name type="scientific">Pseudoteredinibacter isoporae</name>
    <dbReference type="NCBI Taxonomy" id="570281"/>
    <lineage>
        <taxon>Bacteria</taxon>
        <taxon>Pseudomonadati</taxon>
        <taxon>Pseudomonadota</taxon>
        <taxon>Gammaproteobacteria</taxon>
        <taxon>Cellvibrionales</taxon>
        <taxon>Cellvibrionaceae</taxon>
        <taxon>Pseudoteredinibacter</taxon>
    </lineage>
</organism>
<protein>
    <recommendedName>
        <fullName evidence="4">Shikimate kinase</fullName>
    </recommendedName>
</protein>
<keyword evidence="3" id="KW-1185">Reference proteome</keyword>
<evidence type="ECO:0008006" key="4">
    <source>
        <dbReference type="Google" id="ProtNLM"/>
    </source>
</evidence>
<comment type="caution">
    <text evidence="2">The sequence shown here is derived from an EMBL/GenBank/DDBJ whole genome shotgun (WGS) entry which is preliminary data.</text>
</comment>
<dbReference type="AlphaFoldDB" id="A0A7X0MYE9"/>
<reference evidence="2 3" key="1">
    <citation type="submission" date="2020-08" db="EMBL/GenBank/DDBJ databases">
        <title>Genomic Encyclopedia of Type Strains, Phase IV (KMG-IV): sequencing the most valuable type-strain genomes for metagenomic binning, comparative biology and taxonomic classification.</title>
        <authorList>
            <person name="Goeker M."/>
        </authorList>
    </citation>
    <scope>NUCLEOTIDE SEQUENCE [LARGE SCALE GENOMIC DNA]</scope>
    <source>
        <strain evidence="2 3">DSM 22368</strain>
    </source>
</reference>
<keyword evidence="1" id="KW-1133">Transmembrane helix</keyword>
<evidence type="ECO:0000256" key="1">
    <source>
        <dbReference type="SAM" id="Phobius"/>
    </source>
</evidence>
<keyword evidence="1" id="KW-0812">Transmembrane</keyword>
<name>A0A7X0MYE9_9GAMM</name>
<accession>A0A7X0MYE9</accession>
<dbReference type="RefSeq" id="WP_243749483.1">
    <property type="nucleotide sequence ID" value="NZ_JAAONY010000002.1"/>
</dbReference>
<feature type="transmembrane region" description="Helical" evidence="1">
    <location>
        <begin position="275"/>
        <end position="294"/>
    </location>
</feature>
<dbReference type="Proteomes" id="UP000528457">
    <property type="component" value="Unassembled WGS sequence"/>
</dbReference>
<evidence type="ECO:0000313" key="3">
    <source>
        <dbReference type="Proteomes" id="UP000528457"/>
    </source>
</evidence>
<feature type="transmembrane region" description="Helical" evidence="1">
    <location>
        <begin position="36"/>
        <end position="62"/>
    </location>
</feature>
<dbReference type="EMBL" id="JACHHT010000002">
    <property type="protein sequence ID" value="MBB6521942.1"/>
    <property type="molecule type" value="Genomic_DNA"/>
</dbReference>
<evidence type="ECO:0000313" key="2">
    <source>
        <dbReference type="EMBL" id="MBB6521942.1"/>
    </source>
</evidence>
<sequence>MRPKRSIKTVPSHDNNSEETMTERVNYIDLIKHKPLLAGLSAFQLFKYLIYTLLSYNLYLFILEDTGSIPGAYPEGVNIDNFVEIYSASIDTASWVLLLLIFELETAILSDERLKSWQGHALSAIKAVCYAVICYAFYGYLSKYFSVTDVVDLSINNACSLSGQGWSIIESLNEYPALTGDNCQSLQAPLQKLNNTQIVGDGSSIGLIHNLAMVDVINAGAWIVLVALLQLEVILQLRQSLSEGFLQTSKYIKGFLYLVLLGAAIYWWIDGSFLDFWDAFLWLIAFIFIDLNILDWHEETQEH</sequence>